<proteinExistence type="predicted"/>
<evidence type="ECO:0000313" key="1">
    <source>
        <dbReference type="Proteomes" id="UP000887578"/>
    </source>
</evidence>
<sequence length="80" mass="9335">MPVRIQIKEFDTEIVKAALEFCYEKYDNFIGNETKLFEFAIAFEIENLKKACLAYFGENITPENVCEIVQIAYSHNFQSL</sequence>
<dbReference type="WBParaSite" id="PDA_v2.g23332.t1">
    <property type="protein sequence ID" value="PDA_v2.g23332.t1"/>
    <property type="gene ID" value="PDA_v2.g23332"/>
</dbReference>
<dbReference type="Proteomes" id="UP000887578">
    <property type="component" value="Unplaced"/>
</dbReference>
<evidence type="ECO:0000313" key="2">
    <source>
        <dbReference type="WBParaSite" id="PDA_v2.g23332.t1"/>
    </source>
</evidence>
<reference evidence="2" key="1">
    <citation type="submission" date="2022-11" db="UniProtKB">
        <authorList>
            <consortium name="WormBaseParasite"/>
        </authorList>
    </citation>
    <scope>IDENTIFICATION</scope>
</reference>
<accession>A0A914PX09</accession>
<dbReference type="Gene3D" id="3.30.710.10">
    <property type="entry name" value="Potassium Channel Kv1.1, Chain A"/>
    <property type="match status" value="1"/>
</dbReference>
<organism evidence="1 2">
    <name type="scientific">Panagrolaimus davidi</name>
    <dbReference type="NCBI Taxonomy" id="227884"/>
    <lineage>
        <taxon>Eukaryota</taxon>
        <taxon>Metazoa</taxon>
        <taxon>Ecdysozoa</taxon>
        <taxon>Nematoda</taxon>
        <taxon>Chromadorea</taxon>
        <taxon>Rhabditida</taxon>
        <taxon>Tylenchina</taxon>
        <taxon>Panagrolaimomorpha</taxon>
        <taxon>Panagrolaimoidea</taxon>
        <taxon>Panagrolaimidae</taxon>
        <taxon>Panagrolaimus</taxon>
    </lineage>
</organism>
<name>A0A914PX09_9BILA</name>
<protein>
    <submittedName>
        <fullName evidence="2">BTB domain-containing protein</fullName>
    </submittedName>
</protein>
<keyword evidence="1" id="KW-1185">Reference proteome</keyword>
<dbReference type="InterPro" id="IPR011333">
    <property type="entry name" value="SKP1/BTB/POZ_sf"/>
</dbReference>
<dbReference type="AlphaFoldDB" id="A0A914PX09"/>